<evidence type="ECO:0000259" key="9">
    <source>
        <dbReference type="PROSITE" id="PS51987"/>
    </source>
</evidence>
<dbReference type="EC" id="6.3.1.2" evidence="10"/>
<dbReference type="InterPro" id="IPR014746">
    <property type="entry name" value="Gln_synth/guanido_kin_cat_dom"/>
</dbReference>
<evidence type="ECO:0000256" key="2">
    <source>
        <dbReference type="ARBA" id="ARBA00022598"/>
    </source>
</evidence>
<dbReference type="GO" id="GO:0042402">
    <property type="term" value="P:biogenic amine catabolic process"/>
    <property type="evidence" value="ECO:0007669"/>
    <property type="project" value="UniProtKB-ARBA"/>
</dbReference>
<dbReference type="PROSITE" id="PS51986">
    <property type="entry name" value="GS_BETA_GRASP"/>
    <property type="match status" value="1"/>
</dbReference>
<feature type="region of interest" description="Disordered" evidence="7">
    <location>
        <begin position="1"/>
        <end position="45"/>
    </location>
</feature>
<dbReference type="RefSeq" id="WP_101624242.1">
    <property type="nucleotide sequence ID" value="NZ_FXZC01000004.1"/>
</dbReference>
<evidence type="ECO:0000256" key="5">
    <source>
        <dbReference type="PROSITE-ProRule" id="PRU01330"/>
    </source>
</evidence>
<dbReference type="Gene3D" id="3.10.20.70">
    <property type="entry name" value="Glutamine synthetase, N-terminal domain"/>
    <property type="match status" value="1"/>
</dbReference>
<dbReference type="SUPFAM" id="SSF54368">
    <property type="entry name" value="Glutamine synthetase, N-terminal domain"/>
    <property type="match status" value="1"/>
</dbReference>
<dbReference type="Gene3D" id="3.30.590.10">
    <property type="entry name" value="Glutamine synthetase/guanido kinase, catalytic domain"/>
    <property type="match status" value="1"/>
</dbReference>
<dbReference type="SUPFAM" id="SSF55931">
    <property type="entry name" value="Glutamine synthetase/guanido kinase"/>
    <property type="match status" value="1"/>
</dbReference>
<feature type="compositionally biased region" description="Low complexity" evidence="7">
    <location>
        <begin position="1"/>
        <end position="35"/>
    </location>
</feature>
<dbReference type="Proteomes" id="UP000234333">
    <property type="component" value="Unassembled WGS sequence"/>
</dbReference>
<evidence type="ECO:0000256" key="4">
    <source>
        <dbReference type="ARBA" id="ARBA00022840"/>
    </source>
</evidence>
<accession>A0A2H1J9T7</accession>
<evidence type="ECO:0000256" key="1">
    <source>
        <dbReference type="ARBA" id="ARBA00009897"/>
    </source>
</evidence>
<dbReference type="GO" id="GO:0004356">
    <property type="term" value="F:glutamine synthetase activity"/>
    <property type="evidence" value="ECO:0007669"/>
    <property type="project" value="UniProtKB-EC"/>
</dbReference>
<dbReference type="PROSITE" id="PS51987">
    <property type="entry name" value="GS_CATALYTIC"/>
    <property type="match status" value="1"/>
</dbReference>
<evidence type="ECO:0000313" key="10">
    <source>
        <dbReference type="EMBL" id="SMX84236.1"/>
    </source>
</evidence>
<proteinExistence type="inferred from homology"/>
<dbReference type="PANTHER" id="PTHR43785:SF12">
    <property type="entry name" value="TYPE-1 GLUTAMINE SYNTHETASE 2"/>
    <property type="match status" value="1"/>
</dbReference>
<evidence type="ECO:0000256" key="7">
    <source>
        <dbReference type="SAM" id="MobiDB-lite"/>
    </source>
</evidence>
<name>A0A2H1J9T7_9MICO</name>
<protein>
    <submittedName>
        <fullName evidence="10">Glutamine synthetase</fullName>
        <ecNumber evidence="10">6.3.1.2</ecNumber>
    </submittedName>
</protein>
<organism evidence="10 11">
    <name type="scientific">Brevibacterium casei CIP 102111</name>
    <dbReference type="NCBI Taxonomy" id="1255625"/>
    <lineage>
        <taxon>Bacteria</taxon>
        <taxon>Bacillati</taxon>
        <taxon>Actinomycetota</taxon>
        <taxon>Actinomycetes</taxon>
        <taxon>Micrococcales</taxon>
        <taxon>Brevibacteriaceae</taxon>
        <taxon>Brevibacterium</taxon>
    </lineage>
</organism>
<comment type="similarity">
    <text evidence="1 5 6">Belongs to the glutamine synthetase family.</text>
</comment>
<sequence>MTHLTTPSEATPAEAAAPADVAPAAASAPTTAHAPQRTTRGSLQAKPLTLDELRRLTEAGEIDTVVVAVTDAQGRLQGKRLGAQFFLDDVAGHGSEACNYLLAVDVDMNTVDGYEMSSWETGYGDMVMQPDLATLRLIPWQPGTAMVNCDLFWTTGAEVTASPRQILKKQLDRLAEAGMSAHVGTELEFITFDTSYEDAFASKYQGMTPANQYNVDYSLLGTARIEPLLRDIRNSMAGAGLYVEGAKGECNFGQHEITFRYQQALKACDDHAVYKNGAKEIAAQHGKSITFMAKYDQKEGSSCHIHLSFRSADGDMVMAGDGEHGFSPLMEHFIAGQLACIEDFTYFFAPNINSYKRFVEGSFAPTAVAWGFDNRTCAFRVVGSGPSLRVECRVGGADLNPYLAAAALIAAGLHGIENELELPPITEGNAYTTDAKRLPTTLTGARDLLETSEIAKAAFGDDVVRHYVHAADVELDAYNATVTDWERIRGFERL</sequence>
<reference evidence="10 11" key="1">
    <citation type="submission" date="2017-03" db="EMBL/GenBank/DDBJ databases">
        <authorList>
            <person name="Afonso C.L."/>
            <person name="Miller P.J."/>
            <person name="Scott M.A."/>
            <person name="Spackman E."/>
            <person name="Goraichik I."/>
            <person name="Dimitrov K.M."/>
            <person name="Suarez D.L."/>
            <person name="Swayne D.E."/>
        </authorList>
    </citation>
    <scope>NUCLEOTIDE SEQUENCE [LARGE SCALE GENOMIC DNA]</scope>
    <source>
        <strain evidence="10 11">CIP 102111</strain>
    </source>
</reference>
<feature type="domain" description="GS catalytic" evidence="9">
    <location>
        <begin position="163"/>
        <end position="494"/>
    </location>
</feature>
<dbReference type="AlphaFoldDB" id="A0A2H1J9T7"/>
<keyword evidence="2 10" id="KW-0436">Ligase</keyword>
<evidence type="ECO:0000256" key="3">
    <source>
        <dbReference type="ARBA" id="ARBA00022741"/>
    </source>
</evidence>
<gene>
    <name evidence="10" type="ORF">BC102111_02014</name>
</gene>
<dbReference type="Pfam" id="PF00120">
    <property type="entry name" value="Gln-synt_C"/>
    <property type="match status" value="1"/>
</dbReference>
<dbReference type="GeneID" id="99774626"/>
<keyword evidence="3" id="KW-0547">Nucleotide-binding</keyword>
<dbReference type="InterPro" id="IPR008147">
    <property type="entry name" value="Gln_synt_N"/>
</dbReference>
<dbReference type="SMART" id="SM01230">
    <property type="entry name" value="Gln-synt_C"/>
    <property type="match status" value="1"/>
</dbReference>
<dbReference type="GO" id="GO:0006576">
    <property type="term" value="P:biogenic amine metabolic process"/>
    <property type="evidence" value="ECO:0007669"/>
    <property type="project" value="UniProtKB-ARBA"/>
</dbReference>
<dbReference type="EMBL" id="FXZC01000004">
    <property type="protein sequence ID" value="SMX84236.1"/>
    <property type="molecule type" value="Genomic_DNA"/>
</dbReference>
<dbReference type="FunFam" id="3.30.590.10:FF:000005">
    <property type="entry name" value="Probable glutamine synthetase"/>
    <property type="match status" value="1"/>
</dbReference>
<evidence type="ECO:0000256" key="6">
    <source>
        <dbReference type="RuleBase" id="RU000384"/>
    </source>
</evidence>
<dbReference type="InterPro" id="IPR036651">
    <property type="entry name" value="Gln_synt_N_sf"/>
</dbReference>
<feature type="domain" description="GS beta-grasp" evidence="8">
    <location>
        <begin position="60"/>
        <end position="156"/>
    </location>
</feature>
<dbReference type="InterPro" id="IPR008146">
    <property type="entry name" value="Gln_synth_cat_dom"/>
</dbReference>
<dbReference type="FunFam" id="3.10.20.70:FF:000015">
    <property type="entry name" value="Putative glutamine synthetase"/>
    <property type="match status" value="1"/>
</dbReference>
<dbReference type="PANTHER" id="PTHR43785">
    <property type="entry name" value="GAMMA-GLUTAMYLPUTRESCINE SYNTHETASE"/>
    <property type="match status" value="1"/>
</dbReference>
<keyword evidence="4" id="KW-0067">ATP-binding</keyword>
<evidence type="ECO:0000313" key="11">
    <source>
        <dbReference type="Proteomes" id="UP000234333"/>
    </source>
</evidence>
<dbReference type="GO" id="GO:0006542">
    <property type="term" value="P:glutamine biosynthetic process"/>
    <property type="evidence" value="ECO:0007669"/>
    <property type="project" value="InterPro"/>
</dbReference>
<dbReference type="GO" id="GO:0005524">
    <property type="term" value="F:ATP binding"/>
    <property type="evidence" value="ECO:0007669"/>
    <property type="project" value="UniProtKB-KW"/>
</dbReference>
<evidence type="ECO:0000259" key="8">
    <source>
        <dbReference type="PROSITE" id="PS51986"/>
    </source>
</evidence>